<keyword evidence="2" id="KW-1185">Reference proteome</keyword>
<dbReference type="Proteomes" id="UP000199228">
    <property type="component" value="Unassembled WGS sequence"/>
</dbReference>
<gene>
    <name evidence="1" type="ORF">SAMN02910417_01194</name>
</gene>
<dbReference type="STRING" id="1732.SAMN02910417_01194"/>
<evidence type="ECO:0000313" key="1">
    <source>
        <dbReference type="EMBL" id="SDB15839.1"/>
    </source>
</evidence>
<dbReference type="OrthoDB" id="2057063at2"/>
<sequence>MGFFDDEVENGLDELFDYNQDDLIDPGERAEQMEFIFQDDEKTFAVDQEDSFRIYDDFDDCDEENEEEIFLTIGLTRAQWAMMDYDERREVLEDNGIDPDNFEFLDEF</sequence>
<evidence type="ECO:0000313" key="2">
    <source>
        <dbReference type="Proteomes" id="UP000199228"/>
    </source>
</evidence>
<dbReference type="RefSeq" id="WP_090173227.1">
    <property type="nucleotide sequence ID" value="NZ_FMXR01000008.1"/>
</dbReference>
<dbReference type="EMBL" id="FMXR01000008">
    <property type="protein sequence ID" value="SDB15839.1"/>
    <property type="molecule type" value="Genomic_DNA"/>
</dbReference>
<dbReference type="AlphaFoldDB" id="A0A1G6B5J8"/>
<protein>
    <submittedName>
        <fullName evidence="1">Uncharacterized protein</fullName>
    </submittedName>
</protein>
<proteinExistence type="predicted"/>
<organism evidence="1 2">
    <name type="scientific">Eubacterium oxidoreducens</name>
    <dbReference type="NCBI Taxonomy" id="1732"/>
    <lineage>
        <taxon>Bacteria</taxon>
        <taxon>Bacillati</taxon>
        <taxon>Bacillota</taxon>
        <taxon>Clostridia</taxon>
        <taxon>Eubacteriales</taxon>
        <taxon>Eubacteriaceae</taxon>
        <taxon>Eubacterium</taxon>
    </lineage>
</organism>
<accession>A0A1G6B5J8</accession>
<reference evidence="1 2" key="1">
    <citation type="submission" date="2016-10" db="EMBL/GenBank/DDBJ databases">
        <authorList>
            <person name="de Groot N.N."/>
        </authorList>
    </citation>
    <scope>NUCLEOTIDE SEQUENCE [LARGE SCALE GENOMIC DNA]</scope>
    <source>
        <strain evidence="1 2">DSM 3217</strain>
    </source>
</reference>
<name>A0A1G6B5J8_EUBOX</name>